<accession>A0AAD6N165</accession>
<evidence type="ECO:0000256" key="4">
    <source>
        <dbReference type="ARBA" id="ARBA00018170"/>
    </source>
</evidence>
<keyword evidence="6 11" id="KW-1133">Transmembrane helix</keyword>
<dbReference type="GO" id="GO:0042407">
    <property type="term" value="P:cristae formation"/>
    <property type="evidence" value="ECO:0007669"/>
    <property type="project" value="InterPro"/>
</dbReference>
<protein>
    <recommendedName>
        <fullName evidence="4 11">MICOS complex subunit MIC12</fullName>
    </recommendedName>
    <alternativeName>
        <fullName evidence="10 11">Altered inheritance of mitochondria protein 5, mitochondrial</fullName>
    </alternativeName>
    <alternativeName>
        <fullName evidence="9 11">Found in mitochondrial proteome protein 51</fullName>
    </alternativeName>
</protein>
<evidence type="ECO:0000313" key="12">
    <source>
        <dbReference type="EMBL" id="KAJ5740874.1"/>
    </source>
</evidence>
<evidence type="ECO:0000256" key="9">
    <source>
        <dbReference type="ARBA" id="ARBA00032159"/>
    </source>
</evidence>
<dbReference type="GO" id="GO:0044284">
    <property type="term" value="C:mitochondrial crista junction"/>
    <property type="evidence" value="ECO:0007669"/>
    <property type="project" value="InterPro"/>
</dbReference>
<evidence type="ECO:0000256" key="8">
    <source>
        <dbReference type="ARBA" id="ARBA00023136"/>
    </source>
</evidence>
<evidence type="ECO:0000256" key="7">
    <source>
        <dbReference type="ARBA" id="ARBA00023128"/>
    </source>
</evidence>
<evidence type="ECO:0000256" key="1">
    <source>
        <dbReference type="ARBA" id="ARBA00002689"/>
    </source>
</evidence>
<keyword evidence="11" id="KW-0999">Mitochondrion inner membrane</keyword>
<organism evidence="12 13">
    <name type="scientific">Penicillium malachiteum</name>
    <dbReference type="NCBI Taxonomy" id="1324776"/>
    <lineage>
        <taxon>Eukaryota</taxon>
        <taxon>Fungi</taxon>
        <taxon>Dikarya</taxon>
        <taxon>Ascomycota</taxon>
        <taxon>Pezizomycotina</taxon>
        <taxon>Eurotiomycetes</taxon>
        <taxon>Eurotiomycetidae</taxon>
        <taxon>Eurotiales</taxon>
        <taxon>Aspergillaceae</taxon>
        <taxon>Penicillium</taxon>
    </lineage>
</organism>
<comment type="subcellular location">
    <subcellularLocation>
        <location evidence="2">Membrane</location>
    </subcellularLocation>
    <subcellularLocation>
        <location evidence="11">Mitochondrion inner membrane</location>
        <topology evidence="11">Single-pass membrane protein</topology>
    </subcellularLocation>
</comment>
<keyword evidence="7 11" id="KW-0496">Mitochondrion</keyword>
<evidence type="ECO:0000256" key="6">
    <source>
        <dbReference type="ARBA" id="ARBA00022989"/>
    </source>
</evidence>
<keyword evidence="8 11" id="KW-0472">Membrane</keyword>
<comment type="caution">
    <text evidence="12">The sequence shown here is derived from an EMBL/GenBank/DDBJ whole genome shotgun (WGS) entry which is preliminary data.</text>
</comment>
<evidence type="ECO:0000256" key="2">
    <source>
        <dbReference type="ARBA" id="ARBA00004370"/>
    </source>
</evidence>
<evidence type="ECO:0000256" key="3">
    <source>
        <dbReference type="ARBA" id="ARBA00009188"/>
    </source>
</evidence>
<proteinExistence type="inferred from homology"/>
<feature type="transmembrane region" description="Helical" evidence="11">
    <location>
        <begin position="6"/>
        <end position="24"/>
    </location>
</feature>
<comment type="function">
    <text evidence="1 11">Component of the MICOS complex, a large protein complex of the mitochondrial inner membrane that plays crucial roles in the maintenance of crista junctions, inner membrane architecture, and formation of contact sites to the outer membrane.</text>
</comment>
<dbReference type="Pfam" id="PF17050">
    <property type="entry name" value="AIM5"/>
    <property type="match status" value="1"/>
</dbReference>
<dbReference type="AlphaFoldDB" id="A0AAD6N165"/>
<dbReference type="GO" id="GO:0061617">
    <property type="term" value="C:MICOS complex"/>
    <property type="evidence" value="ECO:0007669"/>
    <property type="project" value="UniProtKB-UniRule"/>
</dbReference>
<dbReference type="EMBL" id="JAQJAN010000001">
    <property type="protein sequence ID" value="KAJ5740874.1"/>
    <property type="molecule type" value="Genomic_DNA"/>
</dbReference>
<reference evidence="12" key="2">
    <citation type="submission" date="2023-01" db="EMBL/GenBank/DDBJ databases">
        <authorList>
            <person name="Petersen C."/>
        </authorList>
    </citation>
    <scope>NUCLEOTIDE SEQUENCE</scope>
    <source>
        <strain evidence="12">IBT 17514</strain>
    </source>
</reference>
<keyword evidence="13" id="KW-1185">Reference proteome</keyword>
<comment type="subunit">
    <text evidence="11">Component of the mitochondrial contact site and cristae organizing system (MICOS) complex.</text>
</comment>
<evidence type="ECO:0000256" key="5">
    <source>
        <dbReference type="ARBA" id="ARBA00022692"/>
    </source>
</evidence>
<dbReference type="InterPro" id="IPR031463">
    <property type="entry name" value="Mic12"/>
</dbReference>
<evidence type="ECO:0000256" key="11">
    <source>
        <dbReference type="RuleBase" id="RU363010"/>
    </source>
</evidence>
<comment type="similarity">
    <text evidence="3 11">Belongs to the MICOS complex subunit Mic12 family.</text>
</comment>
<dbReference type="Proteomes" id="UP001215712">
    <property type="component" value="Unassembled WGS sequence"/>
</dbReference>
<gene>
    <name evidence="12" type="ORF">N7493_000746</name>
</gene>
<name>A0AAD6N165_9EURO</name>
<reference evidence="12" key="1">
    <citation type="journal article" date="2023" name="IMA Fungus">
        <title>Comparative genomic study of the Penicillium genus elucidates a diverse pangenome and 15 lateral gene transfer events.</title>
        <authorList>
            <person name="Petersen C."/>
            <person name="Sorensen T."/>
            <person name="Nielsen M.R."/>
            <person name="Sondergaard T.E."/>
            <person name="Sorensen J.L."/>
            <person name="Fitzpatrick D.A."/>
            <person name="Frisvad J.C."/>
            <person name="Nielsen K.L."/>
        </authorList>
    </citation>
    <scope>NUCLEOTIDE SEQUENCE</scope>
    <source>
        <strain evidence="12">IBT 17514</strain>
    </source>
</reference>
<evidence type="ECO:0000256" key="10">
    <source>
        <dbReference type="ARBA" id="ARBA00032985"/>
    </source>
</evidence>
<sequence>MGFFAGFFSGFALTTSVLYITIQVHRTNRLEQRRVIREQVDQINWLAASAGAYDRRFAPADVPRRIEDRHAKKEEAITMKEVLKHRWNQEVEKLARKAHETRWEDVRDTAVHSWTTARDLFKKE</sequence>
<keyword evidence="5 11" id="KW-0812">Transmembrane</keyword>
<evidence type="ECO:0000313" key="13">
    <source>
        <dbReference type="Proteomes" id="UP001215712"/>
    </source>
</evidence>